<name>A0A9P3GB61_9APHY</name>
<dbReference type="CDD" id="cd05374">
    <property type="entry name" value="17beta-HSD-like_SDR_c"/>
    <property type="match status" value="1"/>
</dbReference>
<protein>
    <submittedName>
        <fullName evidence="5">SDR family oxidoreductase</fullName>
    </submittedName>
</protein>
<organism evidence="5 6">
    <name type="scientific">Phanerochaete sordida</name>
    <dbReference type="NCBI Taxonomy" id="48140"/>
    <lineage>
        <taxon>Eukaryota</taxon>
        <taxon>Fungi</taxon>
        <taxon>Dikarya</taxon>
        <taxon>Basidiomycota</taxon>
        <taxon>Agaricomycotina</taxon>
        <taxon>Agaricomycetes</taxon>
        <taxon>Polyporales</taxon>
        <taxon>Phanerochaetaceae</taxon>
        <taxon>Phanerochaete</taxon>
    </lineage>
</organism>
<keyword evidence="6" id="KW-1185">Reference proteome</keyword>
<dbReference type="PRINTS" id="PR00080">
    <property type="entry name" value="SDRFAMILY"/>
</dbReference>
<dbReference type="Pfam" id="PF00106">
    <property type="entry name" value="adh_short"/>
    <property type="match status" value="1"/>
</dbReference>
<keyword evidence="2" id="KW-0521">NADP</keyword>
<sequence>MNTPKVWLVTGAASGFGLAVCKHALAKGDKVVATCRKPSDLDVLAGAHSQDSLLVLKVDVTSEDDIMNAFREAKARFGRVNVVLNNAVAAVLCEVEGVPVDVARRSMDVNFWGAVAVSKEAVRFFREENPAGAGGLLLTMSSESGHTFFPCLGYYNAAKHALEGLTEAFANELDPKWNIKICLITPGSFRTELNAKGSHLPVHPAYANVEVVTRSRQAINTVYSKSKAMRIGDPAKAAEVIYELSALEKPPMRAFLGGDCIKGVRAKYERVAADLEASEKWTERLLEDE</sequence>
<dbReference type="PROSITE" id="PS00061">
    <property type="entry name" value="ADH_SHORT"/>
    <property type="match status" value="1"/>
</dbReference>
<accession>A0A9P3GB61</accession>
<evidence type="ECO:0000256" key="1">
    <source>
        <dbReference type="ARBA" id="ARBA00006484"/>
    </source>
</evidence>
<dbReference type="OrthoDB" id="1274115at2759"/>
<evidence type="ECO:0000256" key="4">
    <source>
        <dbReference type="RuleBase" id="RU000363"/>
    </source>
</evidence>
<gene>
    <name evidence="5" type="ORF">PsYK624_078060</name>
</gene>
<dbReference type="AlphaFoldDB" id="A0A9P3GB61"/>
<comment type="caution">
    <text evidence="5">The sequence shown here is derived from an EMBL/GenBank/DDBJ whole genome shotgun (WGS) entry which is preliminary data.</text>
</comment>
<dbReference type="GO" id="GO:0016491">
    <property type="term" value="F:oxidoreductase activity"/>
    <property type="evidence" value="ECO:0007669"/>
    <property type="project" value="UniProtKB-KW"/>
</dbReference>
<evidence type="ECO:0000313" key="6">
    <source>
        <dbReference type="Proteomes" id="UP000703269"/>
    </source>
</evidence>
<evidence type="ECO:0000313" key="5">
    <source>
        <dbReference type="EMBL" id="GJE91656.1"/>
    </source>
</evidence>
<keyword evidence="3" id="KW-0560">Oxidoreductase</keyword>
<dbReference type="Proteomes" id="UP000703269">
    <property type="component" value="Unassembled WGS sequence"/>
</dbReference>
<dbReference type="Gene3D" id="3.40.50.720">
    <property type="entry name" value="NAD(P)-binding Rossmann-like Domain"/>
    <property type="match status" value="1"/>
</dbReference>
<proteinExistence type="inferred from homology"/>
<dbReference type="InterPro" id="IPR036291">
    <property type="entry name" value="NAD(P)-bd_dom_sf"/>
</dbReference>
<comment type="similarity">
    <text evidence="1 4">Belongs to the short-chain dehydrogenases/reductases (SDR) family.</text>
</comment>
<dbReference type="InterPro" id="IPR051911">
    <property type="entry name" value="SDR_oxidoreductase"/>
</dbReference>
<evidence type="ECO:0000256" key="3">
    <source>
        <dbReference type="ARBA" id="ARBA00023002"/>
    </source>
</evidence>
<dbReference type="SUPFAM" id="SSF51735">
    <property type="entry name" value="NAD(P)-binding Rossmann-fold domains"/>
    <property type="match status" value="1"/>
</dbReference>
<dbReference type="PANTHER" id="PTHR43976:SF16">
    <property type="entry name" value="SHORT-CHAIN DEHYDROGENASE_REDUCTASE FAMILY PROTEIN"/>
    <property type="match status" value="1"/>
</dbReference>
<dbReference type="InterPro" id="IPR002347">
    <property type="entry name" value="SDR_fam"/>
</dbReference>
<dbReference type="PANTHER" id="PTHR43976">
    <property type="entry name" value="SHORT CHAIN DEHYDROGENASE"/>
    <property type="match status" value="1"/>
</dbReference>
<dbReference type="InterPro" id="IPR020904">
    <property type="entry name" value="Sc_DH/Rdtase_CS"/>
</dbReference>
<dbReference type="PRINTS" id="PR00081">
    <property type="entry name" value="GDHRDH"/>
</dbReference>
<evidence type="ECO:0000256" key="2">
    <source>
        <dbReference type="ARBA" id="ARBA00022857"/>
    </source>
</evidence>
<dbReference type="EMBL" id="BPQB01000022">
    <property type="protein sequence ID" value="GJE91656.1"/>
    <property type="molecule type" value="Genomic_DNA"/>
</dbReference>
<reference evidence="5 6" key="1">
    <citation type="submission" date="2021-08" db="EMBL/GenBank/DDBJ databases">
        <title>Draft Genome Sequence of Phanerochaete sordida strain YK-624.</title>
        <authorList>
            <person name="Mori T."/>
            <person name="Dohra H."/>
            <person name="Suzuki T."/>
            <person name="Kawagishi H."/>
            <person name="Hirai H."/>
        </authorList>
    </citation>
    <scope>NUCLEOTIDE SEQUENCE [LARGE SCALE GENOMIC DNA]</scope>
    <source>
        <strain evidence="5 6">YK-624</strain>
    </source>
</reference>